<dbReference type="InterPro" id="IPR006358">
    <property type="entry name" value="Tscrpt_elong_fac_GreB"/>
</dbReference>
<keyword evidence="7" id="KW-0251">Elongation factor</keyword>
<keyword evidence="3 4" id="KW-0804">Transcription</keyword>
<evidence type="ECO:0000313" key="8">
    <source>
        <dbReference type="Proteomes" id="UP000587586"/>
    </source>
</evidence>
<dbReference type="GO" id="GO:0006354">
    <property type="term" value="P:DNA-templated transcription elongation"/>
    <property type="evidence" value="ECO:0007669"/>
    <property type="project" value="TreeGrafter"/>
</dbReference>
<evidence type="ECO:0000256" key="2">
    <source>
        <dbReference type="ARBA" id="ARBA00023125"/>
    </source>
</evidence>
<dbReference type="InterPro" id="IPR023459">
    <property type="entry name" value="Tscrpt_elong_fac_GreA/B_fam"/>
</dbReference>
<dbReference type="RefSeq" id="WP_183360899.1">
    <property type="nucleotide sequence ID" value="NZ_BLXZ01000003.1"/>
</dbReference>
<dbReference type="FunFam" id="1.10.287.180:FF:000001">
    <property type="entry name" value="Transcription elongation factor GreA"/>
    <property type="match status" value="1"/>
</dbReference>
<gene>
    <name evidence="4 7" type="primary">greB</name>
    <name evidence="7" type="ORF">GMLC_19480</name>
</gene>
<dbReference type="FunFam" id="3.10.50.30:FF:000001">
    <property type="entry name" value="Transcription elongation factor GreA"/>
    <property type="match status" value="1"/>
</dbReference>
<dbReference type="PANTHER" id="PTHR30437:SF6">
    <property type="entry name" value="TRANSCRIPTION ELONGATION FACTOR GREB"/>
    <property type="match status" value="1"/>
</dbReference>
<accession>A0A6V8NAW4</accession>
<dbReference type="HAMAP" id="MF_00930">
    <property type="entry name" value="GreB"/>
    <property type="match status" value="1"/>
</dbReference>
<comment type="caution">
    <text evidence="7">The sequence shown here is derived from an EMBL/GenBank/DDBJ whole genome shotgun (WGS) entry which is preliminary data.</text>
</comment>
<protein>
    <recommendedName>
        <fullName evidence="4">Transcription elongation factor GreB</fullName>
    </recommendedName>
    <alternativeName>
        <fullName evidence="4">Transcript cleavage factor GreB</fullName>
    </alternativeName>
</protein>
<evidence type="ECO:0000256" key="1">
    <source>
        <dbReference type="ARBA" id="ARBA00023015"/>
    </source>
</evidence>
<reference evidence="8" key="1">
    <citation type="submission" date="2020-06" db="EMBL/GenBank/DDBJ databases">
        <title>Draft genomic sequecing of Geomonas sp. Red745.</title>
        <authorList>
            <person name="Itoh H."/>
            <person name="Xu Z.X."/>
            <person name="Ushijima N."/>
            <person name="Masuda Y."/>
            <person name="Shiratori Y."/>
            <person name="Senoo K."/>
        </authorList>
    </citation>
    <scope>NUCLEOTIDE SEQUENCE [LARGE SCALE GENOMIC DNA]</scope>
    <source>
        <strain evidence="8">Red745</strain>
    </source>
</reference>
<comment type="similarity">
    <text evidence="4">Belongs to the GreA/GreB family. GreB subfamily.</text>
</comment>
<dbReference type="InterPro" id="IPR022691">
    <property type="entry name" value="Tscrpt_elong_fac_GreA/B_N"/>
</dbReference>
<dbReference type="SUPFAM" id="SSF46557">
    <property type="entry name" value="GreA transcript cleavage protein, N-terminal domain"/>
    <property type="match status" value="1"/>
</dbReference>
<evidence type="ECO:0000259" key="5">
    <source>
        <dbReference type="Pfam" id="PF01272"/>
    </source>
</evidence>
<dbReference type="GO" id="GO:0070063">
    <property type="term" value="F:RNA polymerase binding"/>
    <property type="evidence" value="ECO:0007669"/>
    <property type="project" value="InterPro"/>
</dbReference>
<dbReference type="AlphaFoldDB" id="A0A6V8NAW4"/>
<keyword evidence="1 4" id="KW-0805">Transcription regulation</keyword>
<dbReference type="Proteomes" id="UP000587586">
    <property type="component" value="Unassembled WGS sequence"/>
</dbReference>
<dbReference type="GO" id="GO:0003746">
    <property type="term" value="F:translation elongation factor activity"/>
    <property type="evidence" value="ECO:0007669"/>
    <property type="project" value="UniProtKB-KW"/>
</dbReference>
<evidence type="ECO:0000256" key="4">
    <source>
        <dbReference type="HAMAP-Rule" id="MF_00930"/>
    </source>
</evidence>
<dbReference type="Gene3D" id="1.10.287.180">
    <property type="entry name" value="Transcription elongation factor, GreA/GreB, N-terminal domain"/>
    <property type="match status" value="1"/>
</dbReference>
<feature type="domain" description="Transcription elongation factor GreA/GreB N-terminal" evidence="6">
    <location>
        <begin position="4"/>
        <end position="73"/>
    </location>
</feature>
<dbReference type="SUPFAM" id="SSF54534">
    <property type="entry name" value="FKBP-like"/>
    <property type="match status" value="1"/>
</dbReference>
<dbReference type="Gene3D" id="3.10.50.30">
    <property type="entry name" value="Transcription elongation factor, GreA/GreB, C-terminal domain"/>
    <property type="match status" value="1"/>
</dbReference>
<evidence type="ECO:0000313" key="7">
    <source>
        <dbReference type="EMBL" id="GFO68369.1"/>
    </source>
</evidence>
<dbReference type="EMBL" id="BLXZ01000003">
    <property type="protein sequence ID" value="GFO68369.1"/>
    <property type="molecule type" value="Genomic_DNA"/>
</dbReference>
<feature type="domain" description="Transcription elongation factor GreA/GreB C-terminal" evidence="5">
    <location>
        <begin position="81"/>
        <end position="152"/>
    </location>
</feature>
<dbReference type="HAMAP" id="MF_00105">
    <property type="entry name" value="GreA_GreB"/>
    <property type="match status" value="1"/>
</dbReference>
<dbReference type="InterPro" id="IPR036805">
    <property type="entry name" value="Tscrpt_elong_fac_GreA/B_N_sf"/>
</dbReference>
<keyword evidence="2 4" id="KW-0238">DNA-binding</keyword>
<keyword evidence="8" id="KW-1185">Reference proteome</keyword>
<dbReference type="InterPro" id="IPR028624">
    <property type="entry name" value="Tscrpt_elong_fac_GreA/B"/>
</dbReference>
<name>A0A6V8NAW4_9BACT</name>
<dbReference type="InterPro" id="IPR001437">
    <property type="entry name" value="Tscrpt_elong_fac_GreA/B_C"/>
</dbReference>
<proteinExistence type="inferred from homology"/>
<evidence type="ECO:0000256" key="3">
    <source>
        <dbReference type="ARBA" id="ARBA00023163"/>
    </source>
</evidence>
<evidence type="ECO:0000259" key="6">
    <source>
        <dbReference type="Pfam" id="PF03449"/>
    </source>
</evidence>
<dbReference type="Pfam" id="PF03449">
    <property type="entry name" value="GreA_GreB_N"/>
    <property type="match status" value="1"/>
</dbReference>
<dbReference type="PIRSF" id="PIRSF006092">
    <property type="entry name" value="GreA_GreB"/>
    <property type="match status" value="1"/>
</dbReference>
<organism evidence="7 8">
    <name type="scientific">Geomonas limicola</name>
    <dbReference type="NCBI Taxonomy" id="2740186"/>
    <lineage>
        <taxon>Bacteria</taxon>
        <taxon>Pseudomonadati</taxon>
        <taxon>Thermodesulfobacteriota</taxon>
        <taxon>Desulfuromonadia</taxon>
        <taxon>Geobacterales</taxon>
        <taxon>Geobacteraceae</taxon>
        <taxon>Geomonas</taxon>
    </lineage>
</organism>
<dbReference type="GO" id="GO:0032784">
    <property type="term" value="P:regulation of DNA-templated transcription elongation"/>
    <property type="evidence" value="ECO:0007669"/>
    <property type="project" value="UniProtKB-UniRule"/>
</dbReference>
<dbReference type="PANTHER" id="PTHR30437">
    <property type="entry name" value="TRANSCRIPTION ELONGATION FACTOR GREA"/>
    <property type="match status" value="1"/>
</dbReference>
<comment type="function">
    <text evidence="4">Necessary for efficient RNA polymerase transcription elongation past template-encoded arresting sites. The arresting sites in DNA have the property of trapping a certain fraction of elongating RNA polymerases that pass through, resulting in locked ternary complexes. Cleavage of the nascent transcript by cleavage factors such as GreA or GreB allows the resumption of elongation from the new 3'terminus. GreB releases sequences of up to 9 nucleotides in length.</text>
</comment>
<keyword evidence="7" id="KW-0648">Protein biosynthesis</keyword>
<sequence>MTNMISAEGRRRLQERYDHLWEKERPHMVKNMADAAAEGDRSENAEYIYSKKRLREIDRELKHLGDRLKVLKVVYPPLNPTTVSFGCWVSYEDEEGEERCYQLVGPDEFDVNAGRISVDSPVGKALMGKKVDDEVTIRRPAGDLVVTILSITSSRPK</sequence>
<dbReference type="InterPro" id="IPR036953">
    <property type="entry name" value="GreA/GreB_C_sf"/>
</dbReference>
<dbReference type="Pfam" id="PF01272">
    <property type="entry name" value="GreA_GreB"/>
    <property type="match status" value="1"/>
</dbReference>
<dbReference type="GO" id="GO:0003677">
    <property type="term" value="F:DNA binding"/>
    <property type="evidence" value="ECO:0007669"/>
    <property type="project" value="UniProtKB-UniRule"/>
</dbReference>